<dbReference type="GO" id="GO:0003677">
    <property type="term" value="F:DNA binding"/>
    <property type="evidence" value="ECO:0007669"/>
    <property type="project" value="InterPro"/>
</dbReference>
<accession>Q6E690</accession>
<keyword evidence="3" id="KW-0540">Nuclease</keyword>
<dbReference type="GO" id="GO:0003906">
    <property type="term" value="F:DNA-(apurinic or apyrimidinic site) endonuclease activity"/>
    <property type="evidence" value="ECO:0007669"/>
    <property type="project" value="TreeGrafter"/>
</dbReference>
<sequence length="194" mass="21681">MLLNLNRCSLVVTLCIRSLPLMSTSISESEGADNSPEETHTNYNLHKHLVGAHLSISKGIHTVQEQMDMLKAHTCAMFLKSQRTYNFKKIKDEDVSRFREHVRFPELILPHASYLVNLANPEVMSGKGFDVLVDDLERCNLLGIKMYNIHPGSDVNKLGRGALELVSENLNRVLSIVPNVMVLLENMAGQGSVL</sequence>
<dbReference type="PANTHER" id="PTHR21445:SF0">
    <property type="entry name" value="APURINIC-APYRIMIDINIC ENDONUCLEASE"/>
    <property type="match status" value="1"/>
</dbReference>
<evidence type="ECO:0000313" key="3">
    <source>
        <dbReference type="EMBL" id="AAT12397.1"/>
    </source>
</evidence>
<dbReference type="InterPro" id="IPR013022">
    <property type="entry name" value="Xyl_isomerase-like_TIM-brl"/>
</dbReference>
<dbReference type="Pfam" id="PF01261">
    <property type="entry name" value="AP_endonuc_2"/>
    <property type="match status" value="1"/>
</dbReference>
<reference evidence="3" key="1">
    <citation type="journal article" date="2004" name="Curr. Biol.">
        <title>Genome compaction and stability in microsporidian intracellular parasites.</title>
        <authorList>
            <person name="Slamovits C.H."/>
            <person name="Fast N.M."/>
            <person name="Law J.S."/>
            <person name="Keeling P.J."/>
        </authorList>
    </citation>
    <scope>NUCLEOTIDE SEQUENCE</scope>
</reference>
<keyword evidence="3" id="KW-0456">Lyase</keyword>
<dbReference type="SUPFAM" id="SSF51658">
    <property type="entry name" value="Xylose isomerase-like"/>
    <property type="match status" value="1"/>
</dbReference>
<dbReference type="EMBL" id="AY548920">
    <property type="protein sequence ID" value="AAT12397.1"/>
    <property type="molecule type" value="Genomic_DNA"/>
</dbReference>
<feature type="signal peptide" evidence="1">
    <location>
        <begin position="1"/>
        <end position="23"/>
    </location>
</feature>
<dbReference type="InterPro" id="IPR036237">
    <property type="entry name" value="Xyl_isomerase-like_sf"/>
</dbReference>
<feature type="domain" description="Xylose isomerase-like TIM barrel" evidence="2">
    <location>
        <begin position="75"/>
        <end position="192"/>
    </location>
</feature>
<dbReference type="AlphaFoldDB" id="Q6E690"/>
<evidence type="ECO:0000259" key="2">
    <source>
        <dbReference type="Pfam" id="PF01261"/>
    </source>
</evidence>
<evidence type="ECO:0000256" key="1">
    <source>
        <dbReference type="SAM" id="SignalP"/>
    </source>
</evidence>
<keyword evidence="3" id="KW-0378">Hydrolase</keyword>
<dbReference type="GO" id="GO:0005634">
    <property type="term" value="C:nucleus"/>
    <property type="evidence" value="ECO:0007669"/>
    <property type="project" value="TreeGrafter"/>
</dbReference>
<dbReference type="GO" id="GO:0008081">
    <property type="term" value="F:phosphoric diester hydrolase activity"/>
    <property type="evidence" value="ECO:0007669"/>
    <property type="project" value="TreeGrafter"/>
</dbReference>
<dbReference type="InterPro" id="IPR001719">
    <property type="entry name" value="AP_endonuc_2"/>
</dbReference>
<dbReference type="GO" id="GO:0016829">
    <property type="term" value="F:lyase activity"/>
    <property type="evidence" value="ECO:0007669"/>
    <property type="project" value="UniProtKB-KW"/>
</dbReference>
<dbReference type="GO" id="GO:0008270">
    <property type="term" value="F:zinc ion binding"/>
    <property type="evidence" value="ECO:0007669"/>
    <property type="project" value="InterPro"/>
</dbReference>
<dbReference type="GO" id="GO:0006284">
    <property type="term" value="P:base-excision repair"/>
    <property type="evidence" value="ECO:0007669"/>
    <property type="project" value="TreeGrafter"/>
</dbReference>
<dbReference type="GO" id="GO:0005739">
    <property type="term" value="C:mitochondrion"/>
    <property type="evidence" value="ECO:0007669"/>
    <property type="project" value="TreeGrafter"/>
</dbReference>
<keyword evidence="1" id="KW-0732">Signal</keyword>
<keyword evidence="3" id="KW-0255">Endonuclease</keyword>
<protein>
    <submittedName>
        <fullName evidence="3">DNA lyase/endonuclease 4</fullName>
    </submittedName>
</protein>
<feature type="chain" id="PRO_5004272421" evidence="1">
    <location>
        <begin position="24"/>
        <end position="194"/>
    </location>
</feature>
<dbReference type="PROSITE" id="PS51432">
    <property type="entry name" value="AP_NUCLEASE_F2_4"/>
    <property type="match status" value="1"/>
</dbReference>
<name>Q6E690_ANTLO</name>
<organism evidence="3">
    <name type="scientific">Antonospora locustae</name>
    <name type="common">Microsporidian parasite</name>
    <name type="synonym">Nosema locustae</name>
    <dbReference type="NCBI Taxonomy" id="278021"/>
    <lineage>
        <taxon>Eukaryota</taxon>
        <taxon>Fungi</taxon>
        <taxon>Fungi incertae sedis</taxon>
        <taxon>Microsporidia</taxon>
        <taxon>Antonospora</taxon>
    </lineage>
</organism>
<proteinExistence type="predicted"/>
<dbReference type="Gene3D" id="3.20.20.150">
    <property type="entry name" value="Divalent-metal-dependent TIM barrel enzymes"/>
    <property type="match status" value="1"/>
</dbReference>
<dbReference type="PANTHER" id="PTHR21445">
    <property type="entry name" value="ENDONUCLEASE IV ENDODEOXYRIBONUCLEASE IV"/>
    <property type="match status" value="1"/>
</dbReference>
<feature type="non-terminal residue" evidence="3">
    <location>
        <position position="194"/>
    </location>
</feature>